<protein>
    <submittedName>
        <fullName evidence="4">Single-stranded DNA-binding protein</fullName>
    </submittedName>
</protein>
<evidence type="ECO:0000313" key="5">
    <source>
        <dbReference type="Proteomes" id="UP000053405"/>
    </source>
</evidence>
<gene>
    <name evidence="4" type="primary">ssb</name>
    <name evidence="4" type="ORF">GOHSU_22_00370</name>
</gene>
<evidence type="ECO:0000256" key="1">
    <source>
        <dbReference type="ARBA" id="ARBA00023125"/>
    </source>
</evidence>
<dbReference type="RefSeq" id="WP_005939959.1">
    <property type="nucleotide sequence ID" value="NZ_ATVK01000050.1"/>
</dbReference>
<dbReference type="eggNOG" id="COG0629">
    <property type="taxonomic scope" value="Bacteria"/>
</dbReference>
<dbReference type="Pfam" id="PF00436">
    <property type="entry name" value="SSB"/>
    <property type="match status" value="1"/>
</dbReference>
<proteinExistence type="predicted"/>
<dbReference type="Gene3D" id="2.40.50.140">
    <property type="entry name" value="Nucleic acid-binding proteins"/>
    <property type="match status" value="1"/>
</dbReference>
<dbReference type="PROSITE" id="PS50935">
    <property type="entry name" value="SSB"/>
    <property type="match status" value="1"/>
</dbReference>
<dbReference type="EMBL" id="BANT01000022">
    <property type="protein sequence ID" value="GAC57577.1"/>
    <property type="molecule type" value="Genomic_DNA"/>
</dbReference>
<keyword evidence="5" id="KW-1185">Reference proteome</keyword>
<comment type="caution">
    <text evidence="4">The sequence shown here is derived from an EMBL/GenBank/DDBJ whole genome shotgun (WGS) entry which is preliminary data.</text>
</comment>
<feature type="region of interest" description="Disordered" evidence="3">
    <location>
        <begin position="114"/>
        <end position="182"/>
    </location>
</feature>
<dbReference type="SUPFAM" id="SSF50249">
    <property type="entry name" value="Nucleic acid-binding proteins"/>
    <property type="match status" value="1"/>
</dbReference>
<dbReference type="AlphaFoldDB" id="L7LBY7"/>
<evidence type="ECO:0000256" key="3">
    <source>
        <dbReference type="SAM" id="MobiDB-lite"/>
    </source>
</evidence>
<accession>L7LBY7</accession>
<sequence>MYETYTTITGRVMNDPRRRTAGGGQVLSFRVACNSRKRDRETGEWNDGHTLYLTVACWDKLAAAAEGVIQRGSRVIARGQLWTNEYVAADGTNRSDLEMKALAIGLDLAHARAVTTPGREGHSEAEPPQQQGWSRMPEPGLQEESAPQPEGDRQPGTVPQAGIAPEGVRVPAAEQEAVPSFP</sequence>
<reference evidence="4 5" key="1">
    <citation type="submission" date="2012-12" db="EMBL/GenBank/DDBJ databases">
        <title>Whole genome shotgun sequence of Gordonia hirsuta NBRC 16056.</title>
        <authorList>
            <person name="Isaki-Nakamura S."/>
            <person name="Hosoyama A."/>
            <person name="Tsuchikane K."/>
            <person name="Katsumata H."/>
            <person name="Baba S."/>
            <person name="Yamazaki S."/>
            <person name="Fujita N."/>
        </authorList>
    </citation>
    <scope>NUCLEOTIDE SEQUENCE [LARGE SCALE GENOMIC DNA]</scope>
    <source>
        <strain evidence="4 5">NBRC 16056</strain>
    </source>
</reference>
<dbReference type="InterPro" id="IPR012340">
    <property type="entry name" value="NA-bd_OB-fold"/>
</dbReference>
<keyword evidence="1 2" id="KW-0238">DNA-binding</keyword>
<evidence type="ECO:0000256" key="2">
    <source>
        <dbReference type="PROSITE-ProRule" id="PRU00252"/>
    </source>
</evidence>
<name>L7LBY7_9ACTN</name>
<dbReference type="STRING" id="1121927.GOHSU_22_00370"/>
<dbReference type="GO" id="GO:0003697">
    <property type="term" value="F:single-stranded DNA binding"/>
    <property type="evidence" value="ECO:0007669"/>
    <property type="project" value="InterPro"/>
</dbReference>
<organism evidence="4 5">
    <name type="scientific">Gordonia hirsuta DSM 44140 = NBRC 16056</name>
    <dbReference type="NCBI Taxonomy" id="1121927"/>
    <lineage>
        <taxon>Bacteria</taxon>
        <taxon>Bacillati</taxon>
        <taxon>Actinomycetota</taxon>
        <taxon>Actinomycetes</taxon>
        <taxon>Mycobacteriales</taxon>
        <taxon>Gordoniaceae</taxon>
        <taxon>Gordonia</taxon>
    </lineage>
</organism>
<dbReference type="Proteomes" id="UP000053405">
    <property type="component" value="Unassembled WGS sequence"/>
</dbReference>
<dbReference type="InterPro" id="IPR000424">
    <property type="entry name" value="Primosome_PriB/ssb"/>
</dbReference>
<dbReference type="CDD" id="cd04496">
    <property type="entry name" value="SSB_OBF"/>
    <property type="match status" value="1"/>
</dbReference>
<evidence type="ECO:0000313" key="4">
    <source>
        <dbReference type="EMBL" id="GAC57577.1"/>
    </source>
</evidence>